<feature type="region of interest" description="Disordered" evidence="1">
    <location>
        <begin position="144"/>
        <end position="217"/>
    </location>
</feature>
<evidence type="ECO:0000256" key="1">
    <source>
        <dbReference type="SAM" id="MobiDB-lite"/>
    </source>
</evidence>
<accession>W2HSG8</accession>
<sequence>MSALDDTTTYAETLQLWSLHDCSDVVNGRSVEEMKNLFGRFRAARGKSDTTNATVTLQSLDTAWTAFVRRSNKEGGDAFERMLLEREAAHSRLSVGALAAQVCQLAVDQGRRCCTAHYEDGCPRCRGRGVPRLSAAEWRHMRALDEARRGGRPRPRRDPSPVRGLPRTPPRSPARLRGGPLVAPSYPALGPATAPSSAAGWGSNWRGGDRRDPRVEHEGLRVSEYGQRYGEHFPLYPREEPGRRVEIEDRRSVGGRRGAAASCSARGGTGAGEPGLAPSDAGTERRAERAL</sequence>
<dbReference type="Proteomes" id="UP000053236">
    <property type="component" value="Unassembled WGS sequence"/>
</dbReference>
<feature type="compositionally biased region" description="Basic and acidic residues" evidence="1">
    <location>
        <begin position="282"/>
        <end position="291"/>
    </location>
</feature>
<dbReference type="AlphaFoldDB" id="W2HSG8"/>
<feature type="region of interest" description="Disordered" evidence="1">
    <location>
        <begin position="232"/>
        <end position="291"/>
    </location>
</feature>
<feature type="compositionally biased region" description="Basic and acidic residues" evidence="1">
    <location>
        <begin position="237"/>
        <end position="252"/>
    </location>
</feature>
<proteinExistence type="predicted"/>
<dbReference type="EMBL" id="KI683811">
    <property type="protein sequence ID" value="ETK97440.1"/>
    <property type="molecule type" value="Genomic_DNA"/>
</dbReference>
<protein>
    <submittedName>
        <fullName evidence="2">Uncharacterized protein</fullName>
    </submittedName>
</protein>
<dbReference type="VEuPathDB" id="FungiDB:PPTG_00007"/>
<gene>
    <name evidence="2" type="ORF">L915_00006</name>
</gene>
<feature type="compositionally biased region" description="Basic and acidic residues" evidence="1">
    <location>
        <begin position="207"/>
        <end position="217"/>
    </location>
</feature>
<name>W2HSG8_PHYNI</name>
<reference evidence="2" key="1">
    <citation type="submission" date="2013-11" db="EMBL/GenBank/DDBJ databases">
        <title>The Genome Sequence of Phytophthora parasitica CJ02B3.</title>
        <authorList>
            <consortium name="The Broad Institute Genomics Platform"/>
            <person name="Russ C."/>
            <person name="Tyler B."/>
            <person name="Panabieres F."/>
            <person name="Shan W."/>
            <person name="Tripathy S."/>
            <person name="Grunwald N."/>
            <person name="Machado M."/>
            <person name="Johnson C.S."/>
            <person name="Arredondo F."/>
            <person name="Hong C."/>
            <person name="Coffey M."/>
            <person name="Young S.K."/>
            <person name="Zeng Q."/>
            <person name="Gargeya S."/>
            <person name="Fitzgerald M."/>
            <person name="Abouelleil A."/>
            <person name="Alvarado L."/>
            <person name="Chapman S.B."/>
            <person name="Gainer-Dewar J."/>
            <person name="Goldberg J."/>
            <person name="Griggs A."/>
            <person name="Gujja S."/>
            <person name="Hansen M."/>
            <person name="Howarth C."/>
            <person name="Imamovic A."/>
            <person name="Ireland A."/>
            <person name="Larimer J."/>
            <person name="McCowan C."/>
            <person name="Murphy C."/>
            <person name="Pearson M."/>
            <person name="Poon T.W."/>
            <person name="Priest M."/>
            <person name="Roberts A."/>
            <person name="Saif S."/>
            <person name="Shea T."/>
            <person name="Sykes S."/>
            <person name="Wortman J."/>
            <person name="Nusbaum C."/>
            <person name="Birren B."/>
        </authorList>
    </citation>
    <scope>NUCLEOTIDE SEQUENCE [LARGE SCALE GENOMIC DNA]</scope>
    <source>
        <strain evidence="2">CJ02B3</strain>
    </source>
</reference>
<feature type="non-terminal residue" evidence="2">
    <location>
        <position position="291"/>
    </location>
</feature>
<organism evidence="2">
    <name type="scientific">Phytophthora nicotianae</name>
    <name type="common">Potato buckeye rot agent</name>
    <name type="synonym">Phytophthora parasitica</name>
    <dbReference type="NCBI Taxonomy" id="4792"/>
    <lineage>
        <taxon>Eukaryota</taxon>
        <taxon>Sar</taxon>
        <taxon>Stramenopiles</taxon>
        <taxon>Oomycota</taxon>
        <taxon>Peronosporomycetes</taxon>
        <taxon>Peronosporales</taxon>
        <taxon>Peronosporaceae</taxon>
        <taxon>Phytophthora</taxon>
    </lineage>
</organism>
<evidence type="ECO:0000313" key="2">
    <source>
        <dbReference type="EMBL" id="ETK97440.1"/>
    </source>
</evidence>